<keyword evidence="2" id="KW-1185">Reference proteome</keyword>
<evidence type="ECO:0000313" key="2">
    <source>
        <dbReference type="Proteomes" id="UP000572907"/>
    </source>
</evidence>
<accession>A0A7W4ZUY2</accession>
<evidence type="ECO:0000313" key="1">
    <source>
        <dbReference type="EMBL" id="MBB3079120.1"/>
    </source>
</evidence>
<dbReference type="EMBL" id="JACHXE010000006">
    <property type="protein sequence ID" value="MBB3079120.1"/>
    <property type="molecule type" value="Genomic_DNA"/>
</dbReference>
<gene>
    <name evidence="1" type="ORF">FHS41_005652</name>
</gene>
<sequence>MLVVLQGDAFGVSRARIAPGEQIVLAVDHVHEESFGILELRSLRPDPVELPLDRAHSPGFTSVQSLPDLRQAHADSLACPQDPQAVEVFLAVVALA</sequence>
<proteinExistence type="predicted"/>
<reference evidence="1 2" key="1">
    <citation type="submission" date="2020-08" db="EMBL/GenBank/DDBJ databases">
        <title>Genomic Encyclopedia of Type Strains, Phase III (KMG-III): the genomes of soil and plant-associated and newly described type strains.</title>
        <authorList>
            <person name="Whitman W."/>
        </authorList>
    </citation>
    <scope>NUCLEOTIDE SEQUENCE [LARGE SCALE GENOMIC DNA]</scope>
    <source>
        <strain evidence="1 2">CECT 3237</strain>
    </source>
</reference>
<dbReference type="Proteomes" id="UP000572907">
    <property type="component" value="Unassembled WGS sequence"/>
</dbReference>
<comment type="caution">
    <text evidence="1">The sequence shown here is derived from an EMBL/GenBank/DDBJ whole genome shotgun (WGS) entry which is preliminary data.</text>
</comment>
<protein>
    <submittedName>
        <fullName evidence="1">Uncharacterized protein</fullName>
    </submittedName>
</protein>
<dbReference type="AlphaFoldDB" id="A0A7W4ZUY2"/>
<name>A0A7W4ZUY2_9ACTN</name>
<organism evidence="1 2">
    <name type="scientific">Streptomyces violarus</name>
    <dbReference type="NCBI Taxonomy" id="67380"/>
    <lineage>
        <taxon>Bacteria</taxon>
        <taxon>Bacillati</taxon>
        <taxon>Actinomycetota</taxon>
        <taxon>Actinomycetes</taxon>
        <taxon>Kitasatosporales</taxon>
        <taxon>Streptomycetaceae</taxon>
        <taxon>Streptomyces</taxon>
    </lineage>
</organism>